<dbReference type="OMA" id="QQQWEMY"/>
<evidence type="ECO:0000256" key="9">
    <source>
        <dbReference type="ARBA" id="ARBA00037813"/>
    </source>
</evidence>
<feature type="transmembrane region" description="Helical" evidence="11">
    <location>
        <begin position="543"/>
        <end position="561"/>
    </location>
</feature>
<evidence type="ECO:0000256" key="3">
    <source>
        <dbReference type="ARBA" id="ARBA00022448"/>
    </source>
</evidence>
<dbReference type="InterPro" id="IPR044738">
    <property type="entry name" value="Atg22"/>
</dbReference>
<keyword evidence="6" id="KW-0029">Amino-acid transport</keyword>
<dbReference type="PANTHER" id="PTHR23519:SF1">
    <property type="entry name" value="AUTOPHAGY-RELATED PROTEIN 22"/>
    <property type="match status" value="1"/>
</dbReference>
<evidence type="ECO:0000256" key="4">
    <source>
        <dbReference type="ARBA" id="ARBA00022554"/>
    </source>
</evidence>
<evidence type="ECO:0000256" key="10">
    <source>
        <dbReference type="SAM" id="MobiDB-lite"/>
    </source>
</evidence>
<evidence type="ECO:0000256" key="6">
    <source>
        <dbReference type="ARBA" id="ARBA00022970"/>
    </source>
</evidence>
<evidence type="ECO:0000256" key="5">
    <source>
        <dbReference type="ARBA" id="ARBA00022692"/>
    </source>
</evidence>
<dbReference type="InterPro" id="IPR050495">
    <property type="entry name" value="ATG22/LtaA_families"/>
</dbReference>
<feature type="transmembrane region" description="Helical" evidence="11">
    <location>
        <begin position="477"/>
        <end position="495"/>
    </location>
</feature>
<dbReference type="GO" id="GO:0012505">
    <property type="term" value="C:endomembrane system"/>
    <property type="evidence" value="ECO:0007669"/>
    <property type="project" value="UniProtKB-SubCell"/>
</dbReference>
<dbReference type="AlphaFoldDB" id="F2UPG7"/>
<dbReference type="GO" id="GO:0005774">
    <property type="term" value="C:vacuolar membrane"/>
    <property type="evidence" value="ECO:0007669"/>
    <property type="project" value="UniProtKB-SubCell"/>
</dbReference>
<evidence type="ECO:0000313" key="12">
    <source>
        <dbReference type="EMBL" id="EGD79522.1"/>
    </source>
</evidence>
<dbReference type="OrthoDB" id="192733at2759"/>
<feature type="transmembrane region" description="Helical" evidence="11">
    <location>
        <begin position="286"/>
        <end position="308"/>
    </location>
</feature>
<dbReference type="RefSeq" id="XP_004989003.1">
    <property type="nucleotide sequence ID" value="XM_004988946.1"/>
</dbReference>
<accession>F2UPG7</accession>
<feature type="transmembrane region" description="Helical" evidence="11">
    <location>
        <begin position="206"/>
        <end position="225"/>
    </location>
</feature>
<dbReference type="SUPFAM" id="SSF103473">
    <property type="entry name" value="MFS general substrate transporter"/>
    <property type="match status" value="1"/>
</dbReference>
<dbReference type="eggNOG" id="ENOG502QR9I">
    <property type="taxonomic scope" value="Eukaryota"/>
</dbReference>
<evidence type="ECO:0000256" key="7">
    <source>
        <dbReference type="ARBA" id="ARBA00022989"/>
    </source>
</evidence>
<dbReference type="CDD" id="cd17483">
    <property type="entry name" value="MFS_Atg22_like"/>
    <property type="match status" value="1"/>
</dbReference>
<feature type="transmembrane region" description="Helical" evidence="11">
    <location>
        <begin position="174"/>
        <end position="194"/>
    </location>
</feature>
<protein>
    <recommendedName>
        <fullName evidence="14">Autophagy-related protein</fullName>
    </recommendedName>
</protein>
<feature type="transmembrane region" description="Helical" evidence="11">
    <location>
        <begin position="374"/>
        <end position="398"/>
    </location>
</feature>
<feature type="transmembrane region" description="Helical" evidence="11">
    <location>
        <begin position="314"/>
        <end position="335"/>
    </location>
</feature>
<dbReference type="Proteomes" id="UP000007799">
    <property type="component" value="Unassembled WGS sequence"/>
</dbReference>
<feature type="transmembrane region" description="Helical" evidence="11">
    <location>
        <begin position="443"/>
        <end position="465"/>
    </location>
</feature>
<evidence type="ECO:0000256" key="1">
    <source>
        <dbReference type="ARBA" id="ARBA00004127"/>
    </source>
</evidence>
<evidence type="ECO:0008006" key="14">
    <source>
        <dbReference type="Google" id="ProtNLM"/>
    </source>
</evidence>
<dbReference type="GO" id="GO:0032974">
    <property type="term" value="P:amino acid transmembrane export from vacuole"/>
    <property type="evidence" value="ECO:0007669"/>
    <property type="project" value="InterPro"/>
</dbReference>
<reference evidence="12" key="1">
    <citation type="submission" date="2009-08" db="EMBL/GenBank/DDBJ databases">
        <title>Annotation of Salpingoeca rosetta.</title>
        <authorList>
            <consortium name="The Broad Institute Genome Sequencing Platform"/>
            <person name="Russ C."/>
            <person name="Cuomo C."/>
            <person name="Burger G."/>
            <person name="Gray M.W."/>
            <person name="Holland P.W.H."/>
            <person name="King N."/>
            <person name="Lang F.B.F."/>
            <person name="Roger A.J."/>
            <person name="Ruiz-Trillo I."/>
            <person name="Young S.K."/>
            <person name="Zeng Q."/>
            <person name="Gargeya S."/>
            <person name="Alvarado L."/>
            <person name="Berlin A."/>
            <person name="Chapman S.B."/>
            <person name="Chen Z."/>
            <person name="Freedman E."/>
            <person name="Gellesch M."/>
            <person name="Goldberg J."/>
            <person name="Griggs A."/>
            <person name="Gujja S."/>
            <person name="Heilman E."/>
            <person name="Heiman D."/>
            <person name="Howarth C."/>
            <person name="Mehta T."/>
            <person name="Neiman D."/>
            <person name="Pearson M."/>
            <person name="Roberts A."/>
            <person name="Saif S."/>
            <person name="Shea T."/>
            <person name="Shenoy N."/>
            <person name="Sisk P."/>
            <person name="Stolte C."/>
            <person name="Sykes S."/>
            <person name="White J."/>
            <person name="Yandava C."/>
            <person name="Haas B."/>
            <person name="Nusbaum C."/>
            <person name="Birren B."/>
        </authorList>
    </citation>
    <scope>NUCLEOTIDE SEQUENCE [LARGE SCALE GENOMIC DNA]</scope>
    <source>
        <strain evidence="12">ATCC 50818</strain>
    </source>
</reference>
<evidence type="ECO:0000313" key="13">
    <source>
        <dbReference type="Proteomes" id="UP000007799"/>
    </source>
</evidence>
<feature type="transmembrane region" description="Helical" evidence="11">
    <location>
        <begin position="410"/>
        <end position="431"/>
    </location>
</feature>
<dbReference type="STRING" id="946362.F2UPG7"/>
<dbReference type="GeneID" id="16069545"/>
<dbReference type="InParanoid" id="F2UPG7"/>
<keyword evidence="3" id="KW-0813">Transport</keyword>
<comment type="subcellular location">
    <subcellularLocation>
        <location evidence="1">Endomembrane system</location>
        <topology evidence="1">Multi-pass membrane protein</topology>
    </subcellularLocation>
    <subcellularLocation>
        <location evidence="9">Vacuole membrane</location>
    </subcellularLocation>
</comment>
<gene>
    <name evidence="12" type="ORF">PTSG_10092</name>
</gene>
<dbReference type="Pfam" id="PF11700">
    <property type="entry name" value="ATG22"/>
    <property type="match status" value="1"/>
</dbReference>
<proteinExistence type="inferred from homology"/>
<dbReference type="PANTHER" id="PTHR23519">
    <property type="entry name" value="AUTOPHAGY-RELATED PROTEIN 22"/>
    <property type="match status" value="1"/>
</dbReference>
<keyword evidence="7 11" id="KW-1133">Transmembrane helix</keyword>
<dbReference type="InterPro" id="IPR036259">
    <property type="entry name" value="MFS_trans_sf"/>
</dbReference>
<keyword evidence="4" id="KW-0926">Vacuole</keyword>
<evidence type="ECO:0000256" key="8">
    <source>
        <dbReference type="ARBA" id="ARBA00023136"/>
    </source>
</evidence>
<sequence>MPANGKRSALMIAGGDDAGGDGDGEVVEAAAVDTDDVDESNRGGDSTDPVADRKELRAWYAFDWANSAYATVVVGGYLPLLLQALALEHAGFPDMCPNLITNTTMILQAFPNSTSQFAYLDFVRKGISSCADTCVNGLCEGKPDRPESCLLADGRTEFNLRVNFLGSHLDPTSYASLFISFSVIFQTIAYICLGTLGDYGPLRKKLLMLTSTLGAASCILCITATSDVWWLGGVFLIVSNVLYGLCIALANAWLPLLADNHYEVVAESDPVARTVLKLKKLGEISAYGFAAGYVGGVILLILTIPVSFLVVSSAAYRVNVAAAGVWWFIFSLYTFKHLKSRPGPPLPPGQSYIGLSLRRTWDTLRKVRRLPTTFIFLVIWFFLSDGMFLVSSVGALFANTEVDWGCINKTLGIAVTLLLVPIMAGFGNWIMNRAVNTFNWAHRNVVIFHAFFTLLLPLYGFIGFGVSEFGLQRGWEMWILAVIFGFNIGSFQSYARSTFARLIPTGLESQFFSFYEITDRGSSWIGPLVVAVLQLSTGNIRNAFFYIAAMLLFPGIALCFVDIEKGARAAHEFVDNEGDDVSNDTSDQLLLQPISDPTPHHQA</sequence>
<dbReference type="KEGG" id="sre:PTSG_10092"/>
<feature type="transmembrane region" description="Helical" evidence="11">
    <location>
        <begin position="231"/>
        <end position="254"/>
    </location>
</feature>
<feature type="region of interest" description="Disordered" evidence="10">
    <location>
        <begin position="1"/>
        <end position="49"/>
    </location>
</feature>
<organism evidence="13">
    <name type="scientific">Salpingoeca rosetta (strain ATCC 50818 / BSB-021)</name>
    <dbReference type="NCBI Taxonomy" id="946362"/>
    <lineage>
        <taxon>Eukaryota</taxon>
        <taxon>Choanoflagellata</taxon>
        <taxon>Craspedida</taxon>
        <taxon>Salpingoecidae</taxon>
        <taxon>Salpingoeca</taxon>
    </lineage>
</organism>
<comment type="similarity">
    <text evidence="2">Belongs to the ATG22 family.</text>
</comment>
<keyword evidence="8 11" id="KW-0472">Membrane</keyword>
<dbReference type="EMBL" id="GL832986">
    <property type="protein sequence ID" value="EGD79522.1"/>
    <property type="molecule type" value="Genomic_DNA"/>
</dbReference>
<keyword evidence="5 11" id="KW-0812">Transmembrane</keyword>
<dbReference type="InterPro" id="IPR024671">
    <property type="entry name" value="Atg22-like"/>
</dbReference>
<evidence type="ECO:0000256" key="11">
    <source>
        <dbReference type="SAM" id="Phobius"/>
    </source>
</evidence>
<evidence type="ECO:0000256" key="2">
    <source>
        <dbReference type="ARBA" id="ARBA00006978"/>
    </source>
</evidence>
<dbReference type="Gene3D" id="1.20.1250.20">
    <property type="entry name" value="MFS general substrate transporter like domains"/>
    <property type="match status" value="1"/>
</dbReference>
<keyword evidence="13" id="KW-1185">Reference proteome</keyword>
<name>F2UPG7_SALR5</name>